<dbReference type="Proteomes" id="UP000030451">
    <property type="component" value="Unassembled WGS sequence"/>
</dbReference>
<feature type="domain" description="Hemolysin beta-prism lectin" evidence="3">
    <location>
        <begin position="408"/>
        <end position="536"/>
    </location>
</feature>
<dbReference type="Gene3D" id="2.100.10.30">
    <property type="entry name" value="Jacalin-like lectin domain"/>
    <property type="match status" value="2"/>
</dbReference>
<protein>
    <submittedName>
        <fullName evidence="5">Hemolysin</fullName>
    </submittedName>
</protein>
<keyword evidence="1 2" id="KW-0732">Signal</keyword>
<dbReference type="Gene3D" id="2.130.10.130">
    <property type="entry name" value="Integrin alpha, N-terminal"/>
    <property type="match status" value="1"/>
</dbReference>
<accession>A0A0A5HXA6</accession>
<dbReference type="OrthoDB" id="9806238at2"/>
<gene>
    <name evidence="5" type="ORF">NM06_13860</name>
</gene>
<dbReference type="InterPro" id="IPR032496">
    <property type="entry name" value="Hemolysin_beta-prism_lec"/>
</dbReference>
<evidence type="ECO:0000259" key="4">
    <source>
        <dbReference type="Pfam" id="PF17945"/>
    </source>
</evidence>
<dbReference type="Pfam" id="PF13517">
    <property type="entry name" value="FG-GAP_3"/>
    <property type="match status" value="1"/>
</dbReference>
<dbReference type="Gene3D" id="2.60.20.40">
    <property type="match status" value="1"/>
</dbReference>
<comment type="caution">
    <text evidence="5">The sequence shown here is derived from an EMBL/GenBank/DDBJ whole genome shotgun (WGS) entry which is preliminary data.</text>
</comment>
<dbReference type="InterPro" id="IPR040966">
    <property type="entry name" value="StcE_C"/>
</dbReference>
<evidence type="ECO:0000256" key="2">
    <source>
        <dbReference type="SAM" id="SignalP"/>
    </source>
</evidence>
<feature type="domain" description="Metalloprotease StcE C-terminal" evidence="4">
    <location>
        <begin position="29"/>
        <end position="118"/>
    </location>
</feature>
<dbReference type="Pfam" id="PF17945">
    <property type="entry name" value="Crystall_4"/>
    <property type="match status" value="1"/>
</dbReference>
<dbReference type="InterPro" id="IPR028994">
    <property type="entry name" value="Integrin_alpha_N"/>
</dbReference>
<dbReference type="RefSeq" id="WP_038191540.1">
    <property type="nucleotide sequence ID" value="NZ_JRWP01000028.1"/>
</dbReference>
<name>A0A0A5HXA6_PHOS4</name>
<proteinExistence type="predicted"/>
<feature type="chain" id="PRO_5002010041" evidence="2">
    <location>
        <begin position="23"/>
        <end position="847"/>
    </location>
</feature>
<dbReference type="PANTHER" id="PTHR45460">
    <property type="entry name" value="SIMILAR TO CYSTEINE PROTEINASE"/>
    <property type="match status" value="1"/>
</dbReference>
<sequence>MEHKYISLTAVLISLNSMTVFASAEEGVGCIVSKETGDKYCLNVGERSGYSLPSFIYEHEVDVYAGAGAGVMLSDWDNLSYNRLAVFTGYTPNSELEAVKAYNGKVLDFSAPRSMRVVSRSPEVEPVLAWSWQGSSFMPEYDQVMVSPVVVQLNDDNNDGKINNEDTADIIAITFKDNQYTDGGLVRALSGVDGSEIWDYSNRGIIADARNSVAAGDLDGDGVVEIIISNREENYYRILDNSGNLKKKIDKNETNWRTIGQISIADLNNDGSIEIIAPDGVYNYDTGLSLFSYGWTPSPIPLDFDSDGKQEVFADQTLFDRNGGAIWNHQSASKIWFSSVANLDSDISPELIVSSPASKSTYENSFISVLEHDGTVKWSVNNTSNPGGGVQAVSNFLGYPVETVVKESDLFGFEYGDNKRLAVGNDSLLYVNSGLAIDAVGTTPANLFGGNGGHTNSPVDLTEVRKIAITSGKYYWGGKHLLALKFYMKDGTTEMFGSKNSSFWQQTDYFHVPQDSEISAVNVWSNGWLVEALQFELTSAQSINNTGIVYAGYNAVDMYDRTGQLVWSVPNDDSSSGKIGVSAYDFDSDGIDEVLVQDHMRVRILDGRSGLVLNEIKNSTGTLWESPVVADLAGDNDAELIIVANNHNPKYSINRGVYVYKSADANKPWKNATRIWNQHSFHQSNITQDGAIPSKYEPSWLTHNTYRSSTLPTKKGTGTDIIGFPTGKPTNVDLDDELYVRSGWMIDALGEDDDEMVGGPGGVLGIPVDLEKVAKIEVTSGTFYWGGNHIVALTFTYHDGTVLFYGSKHYAHSQKTDIVKIPSGEELEEINVWSSGQYVDAVQFILD</sequence>
<feature type="signal peptide" evidence="2">
    <location>
        <begin position="1"/>
        <end position="22"/>
    </location>
</feature>
<dbReference type="PANTHER" id="PTHR45460:SF2">
    <property type="entry name" value="ALPHA 1,3 GLUCANASE, GH71 FAMILY (EUROFUNG)"/>
    <property type="match status" value="1"/>
</dbReference>
<dbReference type="AlphaFoldDB" id="A0A0A5HXA6"/>
<dbReference type="InterPro" id="IPR013517">
    <property type="entry name" value="FG-GAP"/>
</dbReference>
<feature type="domain" description="Hemolysin beta-prism lectin" evidence="3">
    <location>
        <begin position="721"/>
        <end position="844"/>
    </location>
</feature>
<dbReference type="EMBL" id="JRWP01000028">
    <property type="protein sequence ID" value="KGY08114.1"/>
    <property type="molecule type" value="Genomic_DNA"/>
</dbReference>
<evidence type="ECO:0000313" key="5">
    <source>
        <dbReference type="EMBL" id="KGY08114.1"/>
    </source>
</evidence>
<reference evidence="5 6" key="1">
    <citation type="submission" date="2014-10" db="EMBL/GenBank/DDBJ databases">
        <title>Genome sequencing of Vibrio sinaloensis T08.</title>
        <authorList>
            <person name="Chan K.-G."/>
            <person name="Mohamad N.I."/>
        </authorList>
    </citation>
    <scope>NUCLEOTIDE SEQUENCE [LARGE SCALE GENOMIC DNA]</scope>
    <source>
        <strain evidence="5 6">T08</strain>
    </source>
</reference>
<organism evidence="5 6">
    <name type="scientific">Photobacterium sp. (strain ATCC 43367)</name>
    <dbReference type="NCBI Taxonomy" id="379097"/>
    <lineage>
        <taxon>Bacteria</taxon>
        <taxon>Pseudomonadati</taxon>
        <taxon>Pseudomonadota</taxon>
        <taxon>Gammaproteobacteria</taxon>
        <taxon>Vibrionales</taxon>
        <taxon>Vibrionaceae</taxon>
        <taxon>Vibrio</taxon>
        <taxon>Vibrio oreintalis group</taxon>
    </lineage>
</organism>
<evidence type="ECO:0000259" key="3">
    <source>
        <dbReference type="Pfam" id="PF16458"/>
    </source>
</evidence>
<dbReference type="SUPFAM" id="SSF69318">
    <property type="entry name" value="Integrin alpha N-terminal domain"/>
    <property type="match status" value="2"/>
</dbReference>
<dbReference type="InterPro" id="IPR036404">
    <property type="entry name" value="Jacalin-like_lectin_dom_sf"/>
</dbReference>
<evidence type="ECO:0000256" key="1">
    <source>
        <dbReference type="ARBA" id="ARBA00022729"/>
    </source>
</evidence>
<evidence type="ECO:0000313" key="6">
    <source>
        <dbReference type="Proteomes" id="UP000030451"/>
    </source>
</evidence>
<dbReference type="Pfam" id="PF16458">
    <property type="entry name" value="Beta-prism_lec"/>
    <property type="match status" value="2"/>
</dbReference>